<accession>A0A1L7W6N4</accession>
<dbReference type="VEuPathDB" id="FungiDB:FPRO_12641"/>
<protein>
    <submittedName>
        <fullName evidence="3">Related to trichothecene 3-O-acetyltransferase</fullName>
    </submittedName>
</protein>
<dbReference type="InterPro" id="IPR054710">
    <property type="entry name" value="Tri101-like_N"/>
</dbReference>
<proteinExistence type="predicted"/>
<feature type="domain" description="Trichothecene 3-O-acetyltransferase-like N-terminal" evidence="2">
    <location>
        <begin position="44"/>
        <end position="177"/>
    </location>
</feature>
<sequence length="530" mass="58831">MSANTNDESAMSDSWVEPAGPIQPSIVKCSALDNLTASVYPSPTHFFPLQPGVDPRQLYQDCRQGLSRCIYEHPHLAGIIRKDETGRYAIEIQEAPHVGTNFWYRDHRHDANVPSYTELKINGWPFGDGEEDGLGKLRPTDFPYVQDGDPVIAPQFNVVKGGIVLTMSITHVIGDLVQFMDFLRSWSQNTNAIATARLDGQPIPPLPLQVPADLIDRSLLTPDVGIEEDLAKLGARAEKLQHLDMLDPRYPEEVAEKVSNIFTKARLTNDDLVRFTEDELRTLSCSVWTFTQSSTKQLQHMIQEVLPRGSKVSSTDCLTAFAWNRLFSAKYAPGLSGRDPLPETSKIVFAGSIRRRLTPPLPNNYMPACVDLFPVSVSTSDFISPDPKTLAHAAVAIRNSNNAWSEETFREMLEIAHSHPINPGLIPKGPIDALVTDHTRASAAMLSSWGPELGSCEAFREPYLGRIPPHGEITLLPRWNNGNVEVMFAGEAVVMERLRGDRLMSQMATCQFVMGNPSFQATRGKYVSKL</sequence>
<dbReference type="RefSeq" id="XP_031088564.1">
    <property type="nucleotide sequence ID" value="XM_031223179.1"/>
</dbReference>
<dbReference type="Pfam" id="PF22664">
    <property type="entry name" value="TRI-like_N"/>
    <property type="match status" value="1"/>
</dbReference>
<evidence type="ECO:0000313" key="3">
    <source>
        <dbReference type="EMBL" id="CZR48031.1"/>
    </source>
</evidence>
<dbReference type="PANTHER" id="PTHR31642">
    <property type="entry name" value="TRICHOTHECENE 3-O-ACETYLTRANSFERASE"/>
    <property type="match status" value="1"/>
</dbReference>
<evidence type="ECO:0000256" key="1">
    <source>
        <dbReference type="ARBA" id="ARBA00022679"/>
    </source>
</evidence>
<reference evidence="4" key="1">
    <citation type="journal article" date="2016" name="Genome Biol. Evol.">
        <title>Comparative 'omics' of the Fusarium fujikuroi species complex highlights differences in genetic potential and metabolite synthesis.</title>
        <authorList>
            <person name="Niehaus E.-M."/>
            <person name="Muensterkoetter M."/>
            <person name="Proctor R.H."/>
            <person name="Brown D.W."/>
            <person name="Sharon A."/>
            <person name="Idan Y."/>
            <person name="Oren-Young L."/>
            <person name="Sieber C.M."/>
            <person name="Novak O."/>
            <person name="Pencik A."/>
            <person name="Tarkowska D."/>
            <person name="Hromadova K."/>
            <person name="Freeman S."/>
            <person name="Maymon M."/>
            <person name="Elazar M."/>
            <person name="Youssef S.A."/>
            <person name="El-Shabrawy E.S.M."/>
            <person name="Shalaby A.B.A."/>
            <person name="Houterman P."/>
            <person name="Brock N.L."/>
            <person name="Burkhardt I."/>
            <person name="Tsavkelova E.A."/>
            <person name="Dickschat J.S."/>
            <person name="Galuszka P."/>
            <person name="Gueldener U."/>
            <person name="Tudzynski B."/>
        </authorList>
    </citation>
    <scope>NUCLEOTIDE SEQUENCE [LARGE SCALE GENOMIC DNA]</scope>
    <source>
        <strain evidence="4">ET1</strain>
    </source>
</reference>
<dbReference type="AlphaFoldDB" id="A0A1L7W6N4"/>
<gene>
    <name evidence="3" type="ORF">FPRO_12641</name>
</gene>
<dbReference type="GO" id="GO:0016747">
    <property type="term" value="F:acyltransferase activity, transferring groups other than amino-acyl groups"/>
    <property type="evidence" value="ECO:0007669"/>
    <property type="project" value="TreeGrafter"/>
</dbReference>
<dbReference type="PANTHER" id="PTHR31642:SF310">
    <property type="entry name" value="FATTY ALCOHOL:CAFFEOYL-COA ACYLTRANSFERASE"/>
    <property type="match status" value="1"/>
</dbReference>
<dbReference type="Proteomes" id="UP000183971">
    <property type="component" value="Unassembled WGS sequence"/>
</dbReference>
<dbReference type="Gene3D" id="3.30.559.10">
    <property type="entry name" value="Chloramphenicol acetyltransferase-like domain"/>
    <property type="match status" value="2"/>
</dbReference>
<dbReference type="GeneID" id="42057505"/>
<dbReference type="InterPro" id="IPR050317">
    <property type="entry name" value="Plant_Fungal_Acyltransferase"/>
</dbReference>
<dbReference type="EMBL" id="FJOF01000013">
    <property type="protein sequence ID" value="CZR48031.1"/>
    <property type="molecule type" value="Genomic_DNA"/>
</dbReference>
<evidence type="ECO:0000313" key="4">
    <source>
        <dbReference type="Proteomes" id="UP000183971"/>
    </source>
</evidence>
<organism evidence="3 4">
    <name type="scientific">Fusarium proliferatum (strain ET1)</name>
    <name type="common">Orchid endophyte fungus</name>
    <dbReference type="NCBI Taxonomy" id="1227346"/>
    <lineage>
        <taxon>Eukaryota</taxon>
        <taxon>Fungi</taxon>
        <taxon>Dikarya</taxon>
        <taxon>Ascomycota</taxon>
        <taxon>Pezizomycotina</taxon>
        <taxon>Sordariomycetes</taxon>
        <taxon>Hypocreomycetidae</taxon>
        <taxon>Hypocreales</taxon>
        <taxon>Nectriaceae</taxon>
        <taxon>Fusarium</taxon>
        <taxon>Fusarium fujikuroi species complex</taxon>
    </lineage>
</organism>
<keyword evidence="4" id="KW-1185">Reference proteome</keyword>
<evidence type="ECO:0000259" key="2">
    <source>
        <dbReference type="Pfam" id="PF22664"/>
    </source>
</evidence>
<dbReference type="InterPro" id="IPR023213">
    <property type="entry name" value="CAT-like_dom_sf"/>
</dbReference>
<name>A0A1L7W6N4_FUSPR</name>
<comment type="caution">
    <text evidence="3">The sequence shown here is derived from an EMBL/GenBank/DDBJ whole genome shotgun (WGS) entry which is preliminary data.</text>
</comment>
<keyword evidence="1" id="KW-0808">Transferase</keyword>